<evidence type="ECO:0000313" key="2">
    <source>
        <dbReference type="EMBL" id="PIK43076.1"/>
    </source>
</evidence>
<protein>
    <submittedName>
        <fullName evidence="2">Uncharacterized protein</fullName>
    </submittedName>
</protein>
<keyword evidence="1" id="KW-0175">Coiled coil</keyword>
<reference evidence="2 3" key="1">
    <citation type="journal article" date="2017" name="PLoS Biol.">
        <title>The sea cucumber genome provides insights into morphological evolution and visceral regeneration.</title>
        <authorList>
            <person name="Zhang X."/>
            <person name="Sun L."/>
            <person name="Yuan J."/>
            <person name="Sun Y."/>
            <person name="Gao Y."/>
            <person name="Zhang L."/>
            <person name="Li S."/>
            <person name="Dai H."/>
            <person name="Hamel J.F."/>
            <person name="Liu C."/>
            <person name="Yu Y."/>
            <person name="Liu S."/>
            <person name="Lin W."/>
            <person name="Guo K."/>
            <person name="Jin S."/>
            <person name="Xu P."/>
            <person name="Storey K.B."/>
            <person name="Huan P."/>
            <person name="Zhang T."/>
            <person name="Zhou Y."/>
            <person name="Zhang J."/>
            <person name="Lin C."/>
            <person name="Li X."/>
            <person name="Xing L."/>
            <person name="Huo D."/>
            <person name="Sun M."/>
            <person name="Wang L."/>
            <person name="Mercier A."/>
            <person name="Li F."/>
            <person name="Yang H."/>
            <person name="Xiang J."/>
        </authorList>
    </citation>
    <scope>NUCLEOTIDE SEQUENCE [LARGE SCALE GENOMIC DNA]</scope>
    <source>
        <strain evidence="2">Shaxun</strain>
        <tissue evidence="2">Muscle</tissue>
    </source>
</reference>
<dbReference type="OrthoDB" id="10428407at2759"/>
<accession>A0A2G8K4X8</accession>
<evidence type="ECO:0000256" key="1">
    <source>
        <dbReference type="SAM" id="Coils"/>
    </source>
</evidence>
<feature type="coiled-coil region" evidence="1">
    <location>
        <begin position="131"/>
        <end position="218"/>
    </location>
</feature>
<comment type="caution">
    <text evidence="2">The sequence shown here is derived from an EMBL/GenBank/DDBJ whole genome shotgun (WGS) entry which is preliminary data.</text>
</comment>
<dbReference type="AlphaFoldDB" id="A0A2G8K4X8"/>
<dbReference type="EMBL" id="MRZV01000878">
    <property type="protein sequence ID" value="PIK43076.1"/>
    <property type="molecule type" value="Genomic_DNA"/>
</dbReference>
<name>A0A2G8K4X8_STIJA</name>
<gene>
    <name evidence="2" type="ORF">BSL78_20082</name>
</gene>
<proteinExistence type="predicted"/>
<organism evidence="2 3">
    <name type="scientific">Stichopus japonicus</name>
    <name type="common">Sea cucumber</name>
    <dbReference type="NCBI Taxonomy" id="307972"/>
    <lineage>
        <taxon>Eukaryota</taxon>
        <taxon>Metazoa</taxon>
        <taxon>Echinodermata</taxon>
        <taxon>Eleutherozoa</taxon>
        <taxon>Echinozoa</taxon>
        <taxon>Holothuroidea</taxon>
        <taxon>Aspidochirotacea</taxon>
        <taxon>Aspidochirotida</taxon>
        <taxon>Stichopodidae</taxon>
        <taxon>Apostichopus</taxon>
    </lineage>
</organism>
<evidence type="ECO:0000313" key="3">
    <source>
        <dbReference type="Proteomes" id="UP000230750"/>
    </source>
</evidence>
<dbReference type="Proteomes" id="UP000230750">
    <property type="component" value="Unassembled WGS sequence"/>
</dbReference>
<keyword evidence="3" id="KW-1185">Reference proteome</keyword>
<sequence length="227" mass="26575">MELAIEYPQICDYTELDNLERILDEGVELVKQIGVQSIKWNGQTLSVADFHHRAKSGYLFKPTKEEIAEFLKDKDAFENFRKRWYQSKVVSVREENAKLREDENGSILRGSQIRSRIRDYKKGAFISDRSMSGLNQSLIRLQLEQAQLQEALSAERQSKEAVKHDLDCLEELCQELHEKNVEFVKETQRLDFIDKTFKQNEEMNKLSLQNKLMSLTRKIKRMAGSVE</sequence>